<reference evidence="2" key="3">
    <citation type="submission" date="2021-05" db="UniProtKB">
        <authorList>
            <consortium name="EnsemblPlants"/>
        </authorList>
    </citation>
    <scope>IDENTIFICATION</scope>
    <source>
        <strain evidence="2">cv. B73</strain>
    </source>
</reference>
<feature type="region of interest" description="Disordered" evidence="1">
    <location>
        <begin position="33"/>
        <end position="79"/>
    </location>
</feature>
<keyword evidence="4" id="KW-1267">Proteomics identification</keyword>
<dbReference type="GeneID" id="100384611"/>
<dbReference type="EnsemblPlants" id="Zm00001eb020940_T001">
    <property type="protein sequence ID" value="Zm00001eb020940_P001"/>
    <property type="gene ID" value="Zm00001eb020940"/>
</dbReference>
<accession>A0A804LM78</accession>
<dbReference type="PANTHER" id="PTHR33595:SF19">
    <property type="entry name" value="IG-LIKE DOMAIN-CONTAINING PROTEIN"/>
    <property type="match status" value="1"/>
</dbReference>
<feature type="region of interest" description="Disordered" evidence="1">
    <location>
        <begin position="1"/>
        <end position="21"/>
    </location>
</feature>
<dbReference type="AlphaFoldDB" id="A0A804LM78"/>
<gene>
    <name evidence="2" type="primary">LOC100384611</name>
</gene>
<evidence type="ECO:0000256" key="1">
    <source>
        <dbReference type="SAM" id="MobiDB-lite"/>
    </source>
</evidence>
<reference evidence="2" key="2">
    <citation type="submission" date="2019-07" db="EMBL/GenBank/DDBJ databases">
        <authorList>
            <person name="Seetharam A."/>
            <person name="Woodhouse M."/>
            <person name="Cannon E."/>
        </authorList>
    </citation>
    <scope>NUCLEOTIDE SEQUENCE [LARGE SCALE GENOMIC DNA]</scope>
    <source>
        <strain evidence="2">cv. B73</strain>
    </source>
</reference>
<evidence type="ECO:0007829" key="4">
    <source>
        <dbReference type="PeptideAtlas" id="A0A804LM78"/>
    </source>
</evidence>
<sequence length="322" mass="34165">MERRLRPIAPKPMPPLMPTGAAATSVLWRARKRGRDEDRLLLSPPLSKRETEREAAGASSYPNPQPPASAAPVAATRRGRRYVPMPEGLLTGCEERLRRLSLVAGSSPAAALPWPAAAAAPSSSDAATTRRVFPVERDLISKLQVPKVIRPRPARPLWTTICIDSSNIAVVGSGPETAASASNKTAREVEAELELPGALPAVVSGPRNRVHLVNDAYKAMVGQPVCPWLDALPGAGASRRINGIVALDVRTFGPAPRLPKNAGSSSDAFPCTARITWEHGGGSAIASLTVPCAVEHLAGGSGDYRFIWRFDSSRASIIYCIA</sequence>
<reference evidence="3" key="1">
    <citation type="submission" date="2015-12" db="EMBL/GenBank/DDBJ databases">
        <title>Update maize B73 reference genome by single molecule sequencing technologies.</title>
        <authorList>
            <consortium name="Maize Genome Sequencing Project"/>
            <person name="Ware D."/>
        </authorList>
    </citation>
    <scope>NUCLEOTIDE SEQUENCE [LARGE SCALE GENOMIC DNA]</scope>
    <source>
        <strain evidence="3">cv. B73</strain>
    </source>
</reference>
<protein>
    <submittedName>
        <fullName evidence="2">Uncharacterized protein</fullName>
    </submittedName>
</protein>
<dbReference type="OrthoDB" id="1922150at2759"/>
<evidence type="ECO:0000313" key="2">
    <source>
        <dbReference type="EnsemblPlants" id="Zm00001eb020940_P001"/>
    </source>
</evidence>
<dbReference type="InParanoid" id="A0A804LM78"/>
<name>A0A804LM78_MAIZE</name>
<dbReference type="Proteomes" id="UP000007305">
    <property type="component" value="Chromosome 1"/>
</dbReference>
<proteinExistence type="evidence at protein level"/>
<dbReference type="KEGG" id="zma:100384611"/>
<organism evidence="2 3">
    <name type="scientific">Zea mays</name>
    <name type="common">Maize</name>
    <dbReference type="NCBI Taxonomy" id="4577"/>
    <lineage>
        <taxon>Eukaryota</taxon>
        <taxon>Viridiplantae</taxon>
        <taxon>Streptophyta</taxon>
        <taxon>Embryophyta</taxon>
        <taxon>Tracheophyta</taxon>
        <taxon>Spermatophyta</taxon>
        <taxon>Magnoliopsida</taxon>
        <taxon>Liliopsida</taxon>
        <taxon>Poales</taxon>
        <taxon>Poaceae</taxon>
        <taxon>PACMAD clade</taxon>
        <taxon>Panicoideae</taxon>
        <taxon>Andropogonodae</taxon>
        <taxon>Andropogoneae</taxon>
        <taxon>Tripsacinae</taxon>
        <taxon>Zea</taxon>
    </lineage>
</organism>
<dbReference type="PANTHER" id="PTHR33595">
    <property type="entry name" value="VON WILLEBRAND FACTOR A DOMAIN PROTEIN"/>
    <property type="match status" value="1"/>
</dbReference>
<keyword evidence="3" id="KW-1185">Reference proteome</keyword>
<dbReference type="Gramene" id="Zm00001eb020940_T001">
    <property type="protein sequence ID" value="Zm00001eb020940_P001"/>
    <property type="gene ID" value="Zm00001eb020940"/>
</dbReference>
<dbReference type="RefSeq" id="NP_001170581.2">
    <property type="nucleotide sequence ID" value="NM_001177110.2"/>
</dbReference>
<evidence type="ECO:0000313" key="3">
    <source>
        <dbReference type="Proteomes" id="UP000007305"/>
    </source>
</evidence>